<evidence type="ECO:0000256" key="3">
    <source>
        <dbReference type="ARBA" id="ARBA00022679"/>
    </source>
</evidence>
<dbReference type="SMART" id="SM00504">
    <property type="entry name" value="Ubox"/>
    <property type="match status" value="1"/>
</dbReference>
<name>A0A426ZS00_ENSVE</name>
<evidence type="ECO:0000313" key="8">
    <source>
        <dbReference type="Proteomes" id="UP000287651"/>
    </source>
</evidence>
<dbReference type="InterPro" id="IPR045210">
    <property type="entry name" value="RING-Ubox_PUB"/>
</dbReference>
<evidence type="ECO:0000256" key="1">
    <source>
        <dbReference type="ARBA" id="ARBA00000900"/>
    </source>
</evidence>
<dbReference type="FunFam" id="3.30.40.10:FF:000442">
    <property type="entry name" value="RING-type E3 ubiquitin transferase"/>
    <property type="match status" value="1"/>
</dbReference>
<dbReference type="InterPro" id="IPR013083">
    <property type="entry name" value="Znf_RING/FYVE/PHD"/>
</dbReference>
<dbReference type="Proteomes" id="UP000287651">
    <property type="component" value="Unassembled WGS sequence"/>
</dbReference>
<evidence type="ECO:0000259" key="6">
    <source>
        <dbReference type="PROSITE" id="PS51698"/>
    </source>
</evidence>
<protein>
    <recommendedName>
        <fullName evidence="5 6">U-box domain-containing protein</fullName>
        <ecNumber evidence="5">2.3.2.27</ecNumber>
    </recommendedName>
    <alternativeName>
        <fullName evidence="5">RING-type E3 ubiquitin transferase PUB</fullName>
    </alternativeName>
</protein>
<dbReference type="InterPro" id="IPR045185">
    <property type="entry name" value="PUB22/23/24-like"/>
</dbReference>
<reference evidence="7 8" key="1">
    <citation type="journal article" date="2014" name="Agronomy (Basel)">
        <title>A Draft Genome Sequence for Ensete ventricosum, the Drought-Tolerant Tree Against Hunger.</title>
        <authorList>
            <person name="Harrison J."/>
            <person name="Moore K.A."/>
            <person name="Paszkiewicz K."/>
            <person name="Jones T."/>
            <person name="Grant M."/>
            <person name="Ambacheew D."/>
            <person name="Muzemil S."/>
            <person name="Studholme D.J."/>
        </authorList>
    </citation>
    <scope>NUCLEOTIDE SEQUENCE [LARGE SCALE GENOMIC DNA]</scope>
</reference>
<dbReference type="Pfam" id="PF25598">
    <property type="entry name" value="ARM_PUB"/>
    <property type="match status" value="1"/>
</dbReference>
<dbReference type="Gene3D" id="1.25.10.10">
    <property type="entry name" value="Leucine-rich Repeat Variant"/>
    <property type="match status" value="1"/>
</dbReference>
<dbReference type="Pfam" id="PF04564">
    <property type="entry name" value="U-box"/>
    <property type="match status" value="1"/>
</dbReference>
<accession>A0A426ZS00</accession>
<comment type="pathway">
    <text evidence="2 5">Protein modification; protein ubiquitination.</text>
</comment>
<dbReference type="PROSITE" id="PS51698">
    <property type="entry name" value="U_BOX"/>
    <property type="match status" value="1"/>
</dbReference>
<dbReference type="EC" id="2.3.2.27" evidence="5"/>
<dbReference type="GO" id="GO:0016567">
    <property type="term" value="P:protein ubiquitination"/>
    <property type="evidence" value="ECO:0007669"/>
    <property type="project" value="UniProtKB-UniRule"/>
</dbReference>
<comment type="catalytic activity">
    <reaction evidence="1 5">
        <text>S-ubiquitinyl-[E2 ubiquitin-conjugating enzyme]-L-cysteine + [acceptor protein]-L-lysine = [E2 ubiquitin-conjugating enzyme]-L-cysteine + N(6)-ubiquitinyl-[acceptor protein]-L-lysine.</text>
        <dbReference type="EC" id="2.3.2.27"/>
    </reaction>
</comment>
<evidence type="ECO:0000313" key="7">
    <source>
        <dbReference type="EMBL" id="RRT66665.1"/>
    </source>
</evidence>
<dbReference type="Gene3D" id="3.30.40.10">
    <property type="entry name" value="Zinc/RING finger domain, C3HC4 (zinc finger)"/>
    <property type="match status" value="1"/>
</dbReference>
<dbReference type="GO" id="GO:0061630">
    <property type="term" value="F:ubiquitin protein ligase activity"/>
    <property type="evidence" value="ECO:0007669"/>
    <property type="project" value="UniProtKB-UniRule"/>
</dbReference>
<organism evidence="7 8">
    <name type="scientific">Ensete ventricosum</name>
    <name type="common">Abyssinian banana</name>
    <name type="synonym">Musa ensete</name>
    <dbReference type="NCBI Taxonomy" id="4639"/>
    <lineage>
        <taxon>Eukaryota</taxon>
        <taxon>Viridiplantae</taxon>
        <taxon>Streptophyta</taxon>
        <taxon>Embryophyta</taxon>
        <taxon>Tracheophyta</taxon>
        <taxon>Spermatophyta</taxon>
        <taxon>Magnoliopsida</taxon>
        <taxon>Liliopsida</taxon>
        <taxon>Zingiberales</taxon>
        <taxon>Musaceae</taxon>
        <taxon>Ensete</taxon>
    </lineage>
</organism>
<dbReference type="InterPro" id="IPR003613">
    <property type="entry name" value="Ubox_domain"/>
</dbReference>
<comment type="function">
    <text evidence="5">Functions as an E3 ubiquitin ligase.</text>
</comment>
<dbReference type="AlphaFoldDB" id="A0A426ZS00"/>
<dbReference type="SUPFAM" id="SSF48371">
    <property type="entry name" value="ARM repeat"/>
    <property type="match status" value="1"/>
</dbReference>
<keyword evidence="3 5" id="KW-0808">Transferase</keyword>
<dbReference type="EMBL" id="AMZH03005345">
    <property type="protein sequence ID" value="RRT66665.1"/>
    <property type="molecule type" value="Genomic_DNA"/>
</dbReference>
<dbReference type="SUPFAM" id="SSF57850">
    <property type="entry name" value="RING/U-box"/>
    <property type="match status" value="1"/>
</dbReference>
<evidence type="ECO:0000256" key="5">
    <source>
        <dbReference type="RuleBase" id="RU369093"/>
    </source>
</evidence>
<feature type="domain" description="U-box" evidence="6">
    <location>
        <begin position="27"/>
        <end position="101"/>
    </location>
</feature>
<dbReference type="InterPro" id="IPR011989">
    <property type="entry name" value="ARM-like"/>
</dbReference>
<proteinExistence type="predicted"/>
<evidence type="ECO:0000256" key="4">
    <source>
        <dbReference type="ARBA" id="ARBA00022786"/>
    </source>
</evidence>
<gene>
    <name evidence="7" type="ORF">B296_00022992</name>
</gene>
<keyword evidence="4 5" id="KW-0833">Ubl conjugation pathway</keyword>
<dbReference type="UniPathway" id="UPA00143"/>
<evidence type="ECO:0000256" key="2">
    <source>
        <dbReference type="ARBA" id="ARBA00004906"/>
    </source>
</evidence>
<dbReference type="CDD" id="cd16664">
    <property type="entry name" value="RING-Ubox_PUB"/>
    <property type="match status" value="1"/>
</dbReference>
<dbReference type="PANTHER" id="PTHR22849">
    <property type="entry name" value="WDSAM1 PROTEIN"/>
    <property type="match status" value="1"/>
</dbReference>
<dbReference type="InterPro" id="IPR016024">
    <property type="entry name" value="ARM-type_fold"/>
</dbReference>
<dbReference type="InterPro" id="IPR058678">
    <property type="entry name" value="ARM_PUB"/>
</dbReference>
<sequence>MALPSRSRRSSPVKSKPVKRISGVEVSIPTHFRCPISLDLMKDPVTASTGITYDRASIEAWLEMGNATCPVTNRELKHEDLIPNHSIRKMIQDWCVANRSHGIERIPTPKVPITKAQVMEIVSEVVAASRRRDRSRCGQLVAKVRSSVREGERNRRCFESNGTGRALAAAFGAFAVGSSVDGSETQVLEEILAALTTLLPLDEEAASHVGSPESLTCLVSILKHGDMVARLNAAVVVKELLACGEAREDGIADTAGLVEALVKLIKEPVLPQTTKASLVAVFYLTNYSEKTASRVVGMGLVPVVIETLVDAEKSMCEKLLAVLDSLVGCDGGREQAYGHALTTPVLVKKMFRVSDTATEFVVSALWKLCSGKEGEGDEGEGRERCLREAQRAGAFHKLLLLLQVGCGEATKEKTTALLRLLNGYRKDECIDTTDFKGLKRPLLPV</sequence>
<comment type="caution">
    <text evidence="7">The sequence shown here is derived from an EMBL/GenBank/DDBJ whole genome shotgun (WGS) entry which is preliminary data.</text>
</comment>
<dbReference type="PANTHER" id="PTHR22849:SF161">
    <property type="entry name" value="U-BOX DOMAIN-CONTAINING PROTEIN"/>
    <property type="match status" value="1"/>
</dbReference>